<gene>
    <name evidence="3" type="ORF">CXF48_01380</name>
</gene>
<keyword evidence="2" id="KW-0812">Transmembrane</keyword>
<feature type="compositionally biased region" description="Low complexity" evidence="1">
    <location>
        <begin position="12"/>
        <end position="23"/>
    </location>
</feature>
<sequence>MNRRSTDDNGTAGAAAAGRSGSAGDDRYGPLGPGHETATDPLASGTWVMSGALVMEAIVVLLALTVVLRVDEGAYATPFNITYVAVLGVVMLLMSGLQKRRWATPVNVILQVLAVAGFIVHPAIGIAGVIFAAAWVYVYYLRHTIRERQRRGLLPAQHWPTERRDDAGE</sequence>
<name>A0A3R8PJ23_9CORY</name>
<feature type="transmembrane region" description="Helical" evidence="2">
    <location>
        <begin position="80"/>
        <end position="97"/>
    </location>
</feature>
<keyword evidence="2" id="KW-1133">Transmembrane helix</keyword>
<dbReference type="Proteomes" id="UP000276526">
    <property type="component" value="Unassembled WGS sequence"/>
</dbReference>
<dbReference type="AlphaFoldDB" id="A0A3R8PJ23"/>
<feature type="transmembrane region" description="Helical" evidence="2">
    <location>
        <begin position="109"/>
        <end position="141"/>
    </location>
</feature>
<dbReference type="EMBL" id="PQNK01000002">
    <property type="protein sequence ID" value="RRO87600.1"/>
    <property type="molecule type" value="Genomic_DNA"/>
</dbReference>
<evidence type="ECO:0000256" key="1">
    <source>
        <dbReference type="SAM" id="MobiDB-lite"/>
    </source>
</evidence>
<evidence type="ECO:0000313" key="3">
    <source>
        <dbReference type="EMBL" id="RRO87600.1"/>
    </source>
</evidence>
<dbReference type="InterPro" id="IPR025327">
    <property type="entry name" value="DUF4233"/>
</dbReference>
<proteinExistence type="predicted"/>
<dbReference type="RefSeq" id="WP_125173151.1">
    <property type="nucleotide sequence ID" value="NZ_JALGIX010000003.1"/>
</dbReference>
<dbReference type="Pfam" id="PF14017">
    <property type="entry name" value="DUF4233"/>
    <property type="match status" value="1"/>
</dbReference>
<keyword evidence="2" id="KW-0472">Membrane</keyword>
<evidence type="ECO:0000313" key="4">
    <source>
        <dbReference type="Proteomes" id="UP000276526"/>
    </source>
</evidence>
<organism evidence="3 4">
    <name type="scientific">Corynebacterium bovis</name>
    <dbReference type="NCBI Taxonomy" id="36808"/>
    <lineage>
        <taxon>Bacteria</taxon>
        <taxon>Bacillati</taxon>
        <taxon>Actinomycetota</taxon>
        <taxon>Actinomycetes</taxon>
        <taxon>Mycobacteriales</taxon>
        <taxon>Corynebacteriaceae</taxon>
        <taxon>Corynebacterium</taxon>
    </lineage>
</organism>
<comment type="caution">
    <text evidence="3">The sequence shown here is derived from an EMBL/GenBank/DDBJ whole genome shotgun (WGS) entry which is preliminary data.</text>
</comment>
<reference evidence="3 4" key="1">
    <citation type="submission" date="2018-01" db="EMBL/GenBank/DDBJ databases">
        <title>Twenty Corynebacterium bovis Genomes.</title>
        <authorList>
            <person name="Gulvik C.A."/>
        </authorList>
    </citation>
    <scope>NUCLEOTIDE SEQUENCE [LARGE SCALE GENOMIC DNA]</scope>
    <source>
        <strain evidence="3 4">F6900</strain>
    </source>
</reference>
<accession>A0A3R8PJ23</accession>
<feature type="transmembrane region" description="Helical" evidence="2">
    <location>
        <begin position="47"/>
        <end position="68"/>
    </location>
</feature>
<evidence type="ECO:0000256" key="2">
    <source>
        <dbReference type="SAM" id="Phobius"/>
    </source>
</evidence>
<feature type="region of interest" description="Disordered" evidence="1">
    <location>
        <begin position="1"/>
        <end position="35"/>
    </location>
</feature>
<protein>
    <submittedName>
        <fullName evidence="3">DUF4233 domain-containing protein</fullName>
    </submittedName>
</protein>